<evidence type="ECO:0000313" key="3">
    <source>
        <dbReference type="Proteomes" id="UP000256329"/>
    </source>
</evidence>
<dbReference type="NCBIfam" id="TIGR02839">
    <property type="entry name" value="spore_V_AE"/>
    <property type="match status" value="1"/>
</dbReference>
<name>A0A3D8P363_9THEO</name>
<dbReference type="OrthoDB" id="9797988at2"/>
<accession>A0A3D8P363</accession>
<dbReference type="EMBL" id="QSLN01000007">
    <property type="protein sequence ID" value="RDV83020.1"/>
    <property type="molecule type" value="Genomic_DNA"/>
</dbReference>
<dbReference type="RefSeq" id="WP_115792664.1">
    <property type="nucleotide sequence ID" value="NZ_QSLN01000007.1"/>
</dbReference>
<proteinExistence type="predicted"/>
<keyword evidence="1" id="KW-0472">Membrane</keyword>
<keyword evidence="1" id="KW-0812">Transmembrane</keyword>
<dbReference type="InterPro" id="IPR005562">
    <property type="entry name" value="SpoVA"/>
</dbReference>
<gene>
    <name evidence="2" type="primary">spoVAE</name>
    <name evidence="2" type="ORF">DXX99_06375</name>
</gene>
<evidence type="ECO:0000256" key="1">
    <source>
        <dbReference type="SAM" id="Phobius"/>
    </source>
</evidence>
<dbReference type="InterPro" id="IPR014204">
    <property type="entry name" value="Spore_V_AE"/>
</dbReference>
<feature type="transmembrane region" description="Helical" evidence="1">
    <location>
        <begin position="56"/>
        <end position="73"/>
    </location>
</feature>
<comment type="caution">
    <text evidence="2">The sequence shown here is derived from an EMBL/GenBank/DDBJ whole genome shotgun (WGS) entry which is preliminary data.</text>
</comment>
<dbReference type="Proteomes" id="UP000256329">
    <property type="component" value="Unassembled WGS sequence"/>
</dbReference>
<organism evidence="2 3">
    <name type="scientific">Ammonifex thiophilus</name>
    <dbReference type="NCBI Taxonomy" id="444093"/>
    <lineage>
        <taxon>Bacteria</taxon>
        <taxon>Bacillati</taxon>
        <taxon>Bacillota</taxon>
        <taxon>Clostridia</taxon>
        <taxon>Thermoanaerobacterales</taxon>
        <taxon>Thermoanaerobacteraceae</taxon>
        <taxon>Ammonifex</taxon>
    </lineage>
</organism>
<reference evidence="2 3" key="1">
    <citation type="submission" date="2018-08" db="EMBL/GenBank/DDBJ databases">
        <title>Form III RuBisCO-mediated autotrophy in Thermodesulfobium bacteria.</title>
        <authorList>
            <person name="Toshchakov S.V."/>
            <person name="Kublanov I.V."/>
            <person name="Frolov E."/>
            <person name="Bonch-Osmolovskaya E.A."/>
            <person name="Tourova T.P."/>
            <person name="Chernych N.A."/>
            <person name="Lebedinsky A.V."/>
        </authorList>
    </citation>
    <scope>NUCLEOTIDE SEQUENCE [LARGE SCALE GENOMIC DNA]</scope>
    <source>
        <strain evidence="2 3">SR</strain>
    </source>
</reference>
<dbReference type="PANTHER" id="PTHR38450:SF2">
    <property type="entry name" value="STAGE V SPORULATION PROTEIN AEB"/>
    <property type="match status" value="1"/>
</dbReference>
<protein>
    <submittedName>
        <fullName evidence="2">Stage V sporulation protein AE</fullName>
    </submittedName>
</protein>
<keyword evidence="1" id="KW-1133">Transmembrane helix</keyword>
<keyword evidence="3" id="KW-1185">Reference proteome</keyword>
<dbReference type="AlphaFoldDB" id="A0A3D8P363"/>
<dbReference type="PANTHER" id="PTHR38450">
    <property type="entry name" value="STAGE V SPORULATION PROTEIN AC-RELATED"/>
    <property type="match status" value="1"/>
</dbReference>
<sequence length="118" mass="11896">MLFLKAFLVGGFICLLAQLLMDLTSHKVTPAHVLVGLVTTGAVLSALGLYEPLVKFAGAGATVPLTGFGHLLAQGAIKGAAREGLLGVFRGGVASAAAGITAAVVFGYFAALLFRPKG</sequence>
<dbReference type="Pfam" id="PF03862">
    <property type="entry name" value="SpoVAC_SpoVAEB"/>
    <property type="match status" value="1"/>
</dbReference>
<evidence type="ECO:0000313" key="2">
    <source>
        <dbReference type="EMBL" id="RDV83020.1"/>
    </source>
</evidence>
<feature type="transmembrane region" description="Helical" evidence="1">
    <location>
        <begin position="31"/>
        <end position="49"/>
    </location>
</feature>
<feature type="transmembrane region" description="Helical" evidence="1">
    <location>
        <begin position="93"/>
        <end position="114"/>
    </location>
</feature>